<dbReference type="SMART" id="SM00279">
    <property type="entry name" value="HhH2"/>
    <property type="match status" value="1"/>
</dbReference>
<evidence type="ECO:0000256" key="7">
    <source>
        <dbReference type="ARBA" id="ARBA00022763"/>
    </source>
</evidence>
<feature type="compositionally biased region" description="Acidic residues" evidence="18">
    <location>
        <begin position="820"/>
        <end position="837"/>
    </location>
</feature>
<dbReference type="Pfam" id="PF00752">
    <property type="entry name" value="XPG_N"/>
    <property type="match status" value="1"/>
</dbReference>
<dbReference type="PROSITE" id="PS00842">
    <property type="entry name" value="XPG_2"/>
    <property type="match status" value="1"/>
</dbReference>
<keyword evidence="17" id="KW-0175">Coiled coil</keyword>
<dbReference type="InterPro" id="IPR035441">
    <property type="entry name" value="TFIIS/LEDGF_dom_sf"/>
</dbReference>
<evidence type="ECO:0000256" key="2">
    <source>
        <dbReference type="ARBA" id="ARBA00004123"/>
    </source>
</evidence>
<feature type="compositionally biased region" description="Basic and acidic residues" evidence="18">
    <location>
        <begin position="581"/>
        <end position="599"/>
    </location>
</feature>
<dbReference type="NCBIfam" id="TIGR01385">
    <property type="entry name" value="TFSII"/>
    <property type="match status" value="1"/>
</dbReference>
<keyword evidence="13 16" id="KW-0539">Nucleus</keyword>
<dbReference type="Gene3D" id="3.40.50.1010">
    <property type="entry name" value="5'-nuclease"/>
    <property type="match status" value="2"/>
</dbReference>
<dbReference type="InterPro" id="IPR001044">
    <property type="entry name" value="XPG/Rad2_eukaryotes"/>
</dbReference>
<dbReference type="InterPro" id="IPR036575">
    <property type="entry name" value="TFIIS_cen_dom_sf"/>
</dbReference>
<name>A0A2C5ZE46_9HYPO</name>
<dbReference type="Pfam" id="PF01096">
    <property type="entry name" value="Zn_ribbon_TFIIS"/>
    <property type="match status" value="1"/>
</dbReference>
<gene>
    <name evidence="22" type="ORF">CDD80_580</name>
</gene>
<dbReference type="PROSITE" id="PS51319">
    <property type="entry name" value="TFIIS_N"/>
    <property type="match status" value="1"/>
</dbReference>
<keyword evidence="23" id="KW-1185">Reference proteome</keyword>
<dbReference type="CDD" id="cd09868">
    <property type="entry name" value="PIN_XPG_RAD2"/>
    <property type="match status" value="2"/>
</dbReference>
<evidence type="ECO:0000256" key="3">
    <source>
        <dbReference type="ARBA" id="ARBA00005283"/>
    </source>
</evidence>
<evidence type="ECO:0000313" key="23">
    <source>
        <dbReference type="Proteomes" id="UP000226431"/>
    </source>
</evidence>
<dbReference type="CDD" id="cd09904">
    <property type="entry name" value="H3TH_XPG"/>
    <property type="match status" value="1"/>
</dbReference>
<evidence type="ECO:0000259" key="21">
    <source>
        <dbReference type="PROSITE" id="PS51321"/>
    </source>
</evidence>
<evidence type="ECO:0000256" key="11">
    <source>
        <dbReference type="ARBA" id="ARBA00022842"/>
    </source>
</evidence>
<evidence type="ECO:0000256" key="18">
    <source>
        <dbReference type="SAM" id="MobiDB-lite"/>
    </source>
</evidence>
<evidence type="ECO:0000256" key="1">
    <source>
        <dbReference type="ARBA" id="ARBA00001946"/>
    </source>
</evidence>
<feature type="region of interest" description="Disordered" evidence="18">
    <location>
        <begin position="461"/>
        <end position="538"/>
    </location>
</feature>
<evidence type="ECO:0000313" key="22">
    <source>
        <dbReference type="EMBL" id="PHH77461.1"/>
    </source>
</evidence>
<dbReference type="OrthoDB" id="31113at2759"/>
<evidence type="ECO:0000256" key="4">
    <source>
        <dbReference type="ARBA" id="ARBA00022722"/>
    </source>
</evidence>
<protein>
    <submittedName>
        <fullName evidence="22">Uncharacterized protein</fullName>
    </submittedName>
</protein>
<keyword evidence="12" id="KW-0234">DNA repair</keyword>
<feature type="domain" description="TFIIS-type" evidence="19">
    <location>
        <begin position="1434"/>
        <end position="1474"/>
    </location>
</feature>
<reference evidence="22 23" key="1">
    <citation type="submission" date="2017-06" db="EMBL/GenBank/DDBJ databases">
        <title>Ant-infecting Ophiocordyceps genomes reveal a high diversity of potential behavioral manipulation genes and a possible major role for enterotoxins.</title>
        <authorList>
            <person name="De Bekker C."/>
            <person name="Evans H.C."/>
            <person name="Brachmann A."/>
            <person name="Hughes D.P."/>
        </authorList>
    </citation>
    <scope>NUCLEOTIDE SEQUENCE [LARGE SCALE GENOMIC DNA]</scope>
    <source>
        <strain evidence="22 23">Map16</strain>
    </source>
</reference>
<evidence type="ECO:0000256" key="6">
    <source>
        <dbReference type="ARBA" id="ARBA00022759"/>
    </source>
</evidence>
<dbReference type="SUPFAM" id="SSF47676">
    <property type="entry name" value="Conserved domain common to transcription factors TFIIS, elongin A, CRSP70"/>
    <property type="match status" value="1"/>
</dbReference>
<dbReference type="PROSITE" id="PS51321">
    <property type="entry name" value="TFIIS_CENTRAL"/>
    <property type="match status" value="1"/>
</dbReference>
<comment type="similarity">
    <text evidence="3">Belongs to the XPG/RAD2 endonuclease family. XPG subfamily.</text>
</comment>
<dbReference type="SUPFAM" id="SSF46942">
    <property type="entry name" value="Elongation factor TFIIS domain 2"/>
    <property type="match status" value="1"/>
</dbReference>
<dbReference type="InterPro" id="IPR029060">
    <property type="entry name" value="PIN-like_dom_sf"/>
</dbReference>
<dbReference type="PANTHER" id="PTHR16171:SF7">
    <property type="entry name" value="DNA REPAIR PROTEIN RAD2"/>
    <property type="match status" value="1"/>
</dbReference>
<dbReference type="Pfam" id="PF00867">
    <property type="entry name" value="XPG_I"/>
    <property type="match status" value="1"/>
</dbReference>
<dbReference type="GO" id="GO:0003697">
    <property type="term" value="F:single-stranded DNA binding"/>
    <property type="evidence" value="ECO:0007669"/>
    <property type="project" value="InterPro"/>
</dbReference>
<dbReference type="SUPFAM" id="SSF88723">
    <property type="entry name" value="PIN domain-like"/>
    <property type="match status" value="1"/>
</dbReference>
<dbReference type="PROSITE" id="PS00466">
    <property type="entry name" value="ZF_TFIIS_1"/>
    <property type="match status" value="1"/>
</dbReference>
<dbReference type="InterPro" id="IPR006085">
    <property type="entry name" value="XPG_DNA_repair_N"/>
</dbReference>
<dbReference type="CDD" id="cd00183">
    <property type="entry name" value="TFIIS_I"/>
    <property type="match status" value="1"/>
</dbReference>
<dbReference type="InterPro" id="IPR008918">
    <property type="entry name" value="HhH2"/>
</dbReference>
<keyword evidence="4" id="KW-0540">Nuclease</keyword>
<dbReference type="GO" id="GO:0004520">
    <property type="term" value="F:DNA endonuclease activity"/>
    <property type="evidence" value="ECO:0007669"/>
    <property type="project" value="TreeGrafter"/>
</dbReference>
<evidence type="ECO:0000256" key="14">
    <source>
        <dbReference type="ARBA" id="ARBA00053135"/>
    </source>
</evidence>
<dbReference type="CDD" id="cd13749">
    <property type="entry name" value="Zn-ribbon_TFIIS"/>
    <property type="match status" value="1"/>
</dbReference>
<dbReference type="SMART" id="SM00510">
    <property type="entry name" value="TFS2M"/>
    <property type="match status" value="1"/>
</dbReference>
<dbReference type="InterPro" id="IPR006289">
    <property type="entry name" value="TFSII"/>
</dbReference>
<evidence type="ECO:0000256" key="5">
    <source>
        <dbReference type="ARBA" id="ARBA00022723"/>
    </source>
</evidence>
<feature type="region of interest" description="Disordered" evidence="18">
    <location>
        <begin position="700"/>
        <end position="837"/>
    </location>
</feature>
<evidence type="ECO:0000256" key="9">
    <source>
        <dbReference type="ARBA" id="ARBA00022801"/>
    </source>
</evidence>
<dbReference type="STRING" id="2004952.A0A2C5ZE46"/>
<dbReference type="SMART" id="SM00485">
    <property type="entry name" value="XPGN"/>
    <property type="match status" value="1"/>
</dbReference>
<keyword evidence="8 15" id="KW-0863">Zinc-finger</keyword>
<dbReference type="PRINTS" id="PR00066">
    <property type="entry name" value="XRODRMPGMNTG"/>
</dbReference>
<dbReference type="InterPro" id="IPR017923">
    <property type="entry name" value="TFIIS_N"/>
</dbReference>
<keyword evidence="7" id="KW-0227">DNA damage</keyword>
<dbReference type="InterPro" id="IPR019974">
    <property type="entry name" value="XPG_CS"/>
</dbReference>
<evidence type="ECO:0000259" key="20">
    <source>
        <dbReference type="PROSITE" id="PS51319"/>
    </source>
</evidence>
<comment type="subcellular location">
    <subcellularLocation>
        <location evidence="2 16">Nucleus</location>
    </subcellularLocation>
</comment>
<dbReference type="GO" id="GO:0008270">
    <property type="term" value="F:zinc ion binding"/>
    <property type="evidence" value="ECO:0007669"/>
    <property type="project" value="UniProtKB-KW"/>
</dbReference>
<dbReference type="InterPro" id="IPR036279">
    <property type="entry name" value="5-3_exonuclease_C_sf"/>
</dbReference>
<keyword evidence="6" id="KW-0255">Endonuclease</keyword>
<evidence type="ECO:0000256" key="13">
    <source>
        <dbReference type="ARBA" id="ARBA00023242"/>
    </source>
</evidence>
<dbReference type="SMART" id="SM00440">
    <property type="entry name" value="ZnF_C2C2"/>
    <property type="match status" value="1"/>
</dbReference>
<evidence type="ECO:0000256" key="12">
    <source>
        <dbReference type="ARBA" id="ARBA00023204"/>
    </source>
</evidence>
<evidence type="ECO:0000256" key="10">
    <source>
        <dbReference type="ARBA" id="ARBA00022833"/>
    </source>
</evidence>
<dbReference type="FunFam" id="1.10.472.30:FF:000003">
    <property type="entry name" value="Transcription elongation factor S-II"/>
    <property type="match status" value="1"/>
</dbReference>
<dbReference type="GO" id="GO:0016788">
    <property type="term" value="F:hydrolase activity, acting on ester bonds"/>
    <property type="evidence" value="ECO:0007669"/>
    <property type="project" value="InterPro"/>
</dbReference>
<evidence type="ECO:0000256" key="8">
    <source>
        <dbReference type="ARBA" id="ARBA00022771"/>
    </source>
</evidence>
<dbReference type="PANTHER" id="PTHR16171">
    <property type="entry name" value="DNA REPAIR PROTEIN COMPLEMENTING XP-G CELLS-RELATED"/>
    <property type="match status" value="1"/>
</dbReference>
<feature type="compositionally biased region" description="Basic and acidic residues" evidence="18">
    <location>
        <begin position="462"/>
        <end position="475"/>
    </location>
</feature>
<dbReference type="GO" id="GO:0005634">
    <property type="term" value="C:nucleus"/>
    <property type="evidence" value="ECO:0007669"/>
    <property type="project" value="UniProtKB-SubCell"/>
</dbReference>
<feature type="compositionally biased region" description="Acidic residues" evidence="18">
    <location>
        <begin position="600"/>
        <end position="613"/>
    </location>
</feature>
<dbReference type="EMBL" id="NJES01000118">
    <property type="protein sequence ID" value="PHH77461.1"/>
    <property type="molecule type" value="Genomic_DNA"/>
</dbReference>
<feature type="domain" description="TFIIS N-terminal" evidence="20">
    <location>
        <begin position="1182"/>
        <end position="1259"/>
    </location>
</feature>
<comment type="caution">
    <text evidence="22">The sequence shown here is derived from an EMBL/GenBank/DDBJ whole genome shotgun (WGS) entry which is preliminary data.</text>
</comment>
<dbReference type="PROSITE" id="PS51133">
    <property type="entry name" value="ZF_TFIIS_2"/>
    <property type="match status" value="1"/>
</dbReference>
<dbReference type="Gene3D" id="1.10.150.20">
    <property type="entry name" value="5' to 3' exonuclease, C-terminal subdomain"/>
    <property type="match status" value="1"/>
</dbReference>
<feature type="compositionally biased region" description="Low complexity" evidence="18">
    <location>
        <begin position="510"/>
        <end position="520"/>
    </location>
</feature>
<dbReference type="InterPro" id="IPR006084">
    <property type="entry name" value="XPG/Rad2"/>
</dbReference>
<feature type="region of interest" description="Disordered" evidence="18">
    <location>
        <begin position="581"/>
        <end position="674"/>
    </location>
</feature>
<evidence type="ECO:0000256" key="15">
    <source>
        <dbReference type="PROSITE-ProRule" id="PRU00472"/>
    </source>
</evidence>
<comment type="cofactor">
    <cofactor evidence="1">
        <name>Mg(2+)</name>
        <dbReference type="ChEBI" id="CHEBI:18420"/>
    </cofactor>
</comment>
<keyword evidence="11" id="KW-0460">Magnesium</keyword>
<evidence type="ECO:0000256" key="16">
    <source>
        <dbReference type="PROSITE-ProRule" id="PRU00649"/>
    </source>
</evidence>
<dbReference type="PRINTS" id="PR00853">
    <property type="entry name" value="XPGRADSUPER"/>
</dbReference>
<dbReference type="Pfam" id="PF08711">
    <property type="entry name" value="Med26"/>
    <property type="match status" value="1"/>
</dbReference>
<dbReference type="InterPro" id="IPR003617">
    <property type="entry name" value="TFIIS/CRSP70_N_sub"/>
</dbReference>
<dbReference type="SUPFAM" id="SSF57783">
    <property type="entry name" value="Zinc beta-ribbon"/>
    <property type="match status" value="1"/>
</dbReference>
<sequence length="1476" mass="164707">MGVNGLWTVIQPCARPTNLATLNRKRLAVDASIWIYQFLKAVRDKEGNALRNSHIVGFFRRICKLLWYGILPVFIFDGGAPALKRATIQKRQRRREGRRDDAVRTAGKLLAVQMQRAAVDEEERRKRELGGDVSAREALLQQEDAAESSDLVYQAELNMSQREKTQSRRFFKQDAYHLPELDRDIASMGKPEDPRIMSVEELDEYARQFNDGQDINLYDFSKIDFDGDFFKSLPPADRYNILNAARLRSRLRMGYSKDQLEEMFPDRMAFSRFQIERVRERNNLTQRLMFEVGMTDTDLTLPVNARIAGDKDREYLLVKNEGAEGGWALGVVSKEKDIGQAHKPIDVDAIQVQYQTKDDEEDEDEDEDFEDVPIEGLNRLPKPRLPEAPSQQFAQDIAAARQHIYLDNQVRAAGEEASGEGSLFVGGNTGEASAILEKDADQESRLDEEDDINQAIALSLRNQHELDEEQSRGDAPDEAPDEASSKKPKWTQRAAEASRPIHGASGSMIAHVVNNRSNAAVRRRDVEEEDSDSEDDMQTVLARARNAKPAPAERSVAAMSNAFGGPLPFPKLDWKTSVFARKDAQQDQVPKRDVAREEAGGAEEEGAEEETAAEVEGGGFEVSPQKQDDAPKELPPWLADDTDIRESLKKQHDVEREINAEDREEAEEEERLQRKEMERRLIEIESSSDDDGDVEIIEAPYSAKRPTGDLNRGKQSVEDSFSTGTVSEIEPTEPLETEMNDARHTSVASAQADALVDETPSLVEGNPPPADEAEPSGEKPSQTEEDLFSASASPEPVFEDVPAAATATVVQEEPLPNGEDVSDDDLFGDAESEDFSEPEDQELMMQMAEEAEEHARFASQLNQKSAAQNKEDYEKELRALRNQQKKDRRDADEVTQVMVGECQALLRLFGIPYVTAPMEAEAQCAELVRLGIVDGIVTDDSDTFLFGGTRVYKNMFNSNKFVECYLGVDVEKELSLSREQLISLAQLLGSDYTEGLSGVGPVTAVEILSEFPGRDGLEHFREWWTSVQSLSRPKEADSSSPFRIKFRKSQATKLFLPPGFPSQAVYDAYQHPEVDDSAEPFQWGVPDLQGLRRFLMSTIGWSQERTDEVLVPVIRDMNRREAEGTQSNITQFFGGGVGAGAREAFAPRQRARGSKRMAAAVDRLRANVAASEIIKAAMDQRELEARIKALTKSVAANEPAENAIRLLDTLKKEAAPTEEMLRATRAGVYVGKLRANPNKEIARAATELVVKWKKLVEQEKNSKMQKAKKGSPALPVASPPAVAAAPLGAKKAFAGDPEKRKFDTDGIDIKRTGSTLRDQCIGLVYNGLAFRSTEAPSDVVSKASAIEKAVLEIYGSPENADYKKKIRSLFANLKNKSNRELGLRVMSGDITPEQFATMTDEELKSEDQRKKDQELERENMKKAQVPMAEKSISDSLECGRCKKKRVSYTQAQTRSADEPMTTFCECMGCGHRWKFS</sequence>
<feature type="domain" description="TFIIS central" evidence="21">
    <location>
        <begin position="1316"/>
        <end position="1431"/>
    </location>
</feature>
<dbReference type="SUPFAM" id="SSF47807">
    <property type="entry name" value="5' to 3' exonuclease, C-terminal subdomain"/>
    <property type="match status" value="1"/>
</dbReference>
<dbReference type="FunFam" id="3.40.50.1010:FF:000025">
    <property type="entry name" value="DNA repair protein RAD2"/>
    <property type="match status" value="1"/>
</dbReference>
<feature type="coiled-coil region" evidence="17">
    <location>
        <begin position="863"/>
        <end position="890"/>
    </location>
</feature>
<feature type="compositionally biased region" description="Acidic residues" evidence="18">
    <location>
        <begin position="358"/>
        <end position="373"/>
    </location>
</feature>
<feature type="region of interest" description="Disordered" evidence="18">
    <location>
        <begin position="356"/>
        <end position="392"/>
    </location>
</feature>
<dbReference type="Gene3D" id="2.20.25.10">
    <property type="match status" value="1"/>
</dbReference>
<evidence type="ECO:0000259" key="19">
    <source>
        <dbReference type="PROSITE" id="PS51133"/>
    </source>
</evidence>
<dbReference type="InterPro" id="IPR006086">
    <property type="entry name" value="XPG-I_dom"/>
</dbReference>
<proteinExistence type="inferred from homology"/>
<dbReference type="FunFam" id="2.20.25.10:FF:000001">
    <property type="entry name" value="Probable Transcription elongation factor S-II"/>
    <property type="match status" value="1"/>
</dbReference>
<dbReference type="FunFam" id="3.40.50.1010:FF:000061">
    <property type="entry name" value="Single-stranded DNA endonuclease (Eurofung)"/>
    <property type="match status" value="1"/>
</dbReference>
<dbReference type="InterPro" id="IPR003618">
    <property type="entry name" value="TFIIS_cen_dom"/>
</dbReference>
<feature type="compositionally biased region" description="Acidic residues" evidence="18">
    <location>
        <begin position="527"/>
        <end position="537"/>
    </location>
</feature>
<feature type="compositionally biased region" description="Acidic residues" evidence="18">
    <location>
        <begin position="730"/>
        <end position="739"/>
    </location>
</feature>
<dbReference type="SMART" id="SM00509">
    <property type="entry name" value="TFS2N"/>
    <property type="match status" value="1"/>
</dbReference>
<evidence type="ECO:0000256" key="17">
    <source>
        <dbReference type="SAM" id="Coils"/>
    </source>
</evidence>
<dbReference type="Gene3D" id="1.10.472.30">
    <property type="entry name" value="Transcription elongation factor S-II, central domain"/>
    <property type="match status" value="1"/>
</dbReference>
<dbReference type="GO" id="GO:0006368">
    <property type="term" value="P:transcription elongation by RNA polymerase II"/>
    <property type="evidence" value="ECO:0007669"/>
    <property type="project" value="InterPro"/>
</dbReference>
<keyword evidence="5" id="KW-0479">Metal-binding</keyword>
<feature type="compositionally biased region" description="Basic and acidic residues" evidence="18">
    <location>
        <begin position="642"/>
        <end position="661"/>
    </location>
</feature>
<dbReference type="GO" id="GO:0006289">
    <property type="term" value="P:nucleotide-excision repair"/>
    <property type="evidence" value="ECO:0007669"/>
    <property type="project" value="InterPro"/>
</dbReference>
<feature type="compositionally biased region" description="Basic and acidic residues" evidence="18">
    <location>
        <begin position="1401"/>
        <end position="1421"/>
    </location>
</feature>
<comment type="function">
    <text evidence="14">Single-stranded DNA endonuclease involved in excision repair of DNA damaged with UV light, bulky adducts, or cross-linking agents. Essential for the incision step of excision-repair.</text>
</comment>
<feature type="region of interest" description="Disordered" evidence="18">
    <location>
        <begin position="1400"/>
        <end position="1429"/>
    </location>
</feature>
<keyword evidence="9" id="KW-0378">Hydrolase</keyword>
<keyword evidence="10" id="KW-0862">Zinc</keyword>
<dbReference type="Gene3D" id="1.20.930.10">
    <property type="entry name" value="Conserved domain common to transcription factors TFIIS, elongin A, CRSP70"/>
    <property type="match status" value="1"/>
</dbReference>
<organism evidence="22 23">
    <name type="scientific">Ophiocordyceps camponoti-rufipedis</name>
    <dbReference type="NCBI Taxonomy" id="2004952"/>
    <lineage>
        <taxon>Eukaryota</taxon>
        <taxon>Fungi</taxon>
        <taxon>Dikarya</taxon>
        <taxon>Ascomycota</taxon>
        <taxon>Pezizomycotina</taxon>
        <taxon>Sordariomycetes</taxon>
        <taxon>Hypocreomycetidae</taxon>
        <taxon>Hypocreales</taxon>
        <taxon>Ophiocordycipitaceae</taxon>
        <taxon>Ophiocordyceps</taxon>
    </lineage>
</organism>
<accession>A0A2C5ZE46</accession>
<dbReference type="FunFam" id="1.10.150.20:FF:000050">
    <property type="entry name" value="DNA repair protein UVH3"/>
    <property type="match status" value="1"/>
</dbReference>
<dbReference type="Pfam" id="PF07500">
    <property type="entry name" value="TFIIS_M"/>
    <property type="match status" value="1"/>
</dbReference>
<dbReference type="Proteomes" id="UP000226431">
    <property type="component" value="Unassembled WGS sequence"/>
</dbReference>
<dbReference type="SMART" id="SM00484">
    <property type="entry name" value="XPGI"/>
    <property type="match status" value="1"/>
</dbReference>
<dbReference type="InterPro" id="IPR001222">
    <property type="entry name" value="Znf_TFIIS"/>
</dbReference>